<dbReference type="CDD" id="cd08956">
    <property type="entry name" value="KR_3_FAS_SDR_x"/>
    <property type="match status" value="2"/>
</dbReference>
<dbReference type="InterPro" id="IPR032821">
    <property type="entry name" value="PKS_assoc"/>
</dbReference>
<dbReference type="InterPro" id="IPR036736">
    <property type="entry name" value="ACP-like_sf"/>
</dbReference>
<feature type="active site" description="Proton acceptor; for dehydratase activity" evidence="9">
    <location>
        <position position="966"/>
    </location>
</feature>
<dbReference type="SMART" id="SM01294">
    <property type="entry name" value="PKS_PP_betabranch"/>
    <property type="match status" value="2"/>
</dbReference>
<dbReference type="InterPro" id="IPR016036">
    <property type="entry name" value="Malonyl_transacylase_ACP-bd"/>
</dbReference>
<evidence type="ECO:0000259" key="11">
    <source>
        <dbReference type="PROSITE" id="PS50075"/>
    </source>
</evidence>
<reference evidence="14 15" key="1">
    <citation type="submission" date="2019-12" db="EMBL/GenBank/DDBJ databases">
        <title>Whole genome shotgun sequence of Streptomyces hygroscopicus subsp. glebosus NBRC 13786.</title>
        <authorList>
            <person name="Ichikawa N."/>
            <person name="Kimura A."/>
            <person name="Kitahashi Y."/>
            <person name="Komaki H."/>
            <person name="Tamura T."/>
        </authorList>
    </citation>
    <scope>NUCLEOTIDE SEQUENCE [LARGE SCALE GENOMIC DNA]</scope>
    <source>
        <strain evidence="14 15">NBRC 13786</strain>
    </source>
</reference>
<feature type="active site" description="Proton donor; for dehydratase activity" evidence="9">
    <location>
        <position position="1132"/>
    </location>
</feature>
<dbReference type="EMBL" id="BLIO01000001">
    <property type="protein sequence ID" value="GFE13636.1"/>
    <property type="molecule type" value="Genomic_DNA"/>
</dbReference>
<evidence type="ECO:0000256" key="2">
    <source>
        <dbReference type="ARBA" id="ARBA00004792"/>
    </source>
</evidence>
<evidence type="ECO:0000256" key="9">
    <source>
        <dbReference type="PROSITE-ProRule" id="PRU01363"/>
    </source>
</evidence>
<evidence type="ECO:0000259" key="12">
    <source>
        <dbReference type="PROSITE" id="PS52004"/>
    </source>
</evidence>
<dbReference type="Pfam" id="PF00109">
    <property type="entry name" value="ketoacyl-synt"/>
    <property type="match status" value="2"/>
</dbReference>
<evidence type="ECO:0000256" key="8">
    <source>
        <dbReference type="ARBA" id="ARBA00023315"/>
    </source>
</evidence>
<dbReference type="InterPro" id="IPR049900">
    <property type="entry name" value="PKS_mFAS_DH"/>
</dbReference>
<protein>
    <submittedName>
        <fullName evidence="14">Polyketide synthase</fullName>
    </submittedName>
</protein>
<feature type="domain" description="Carrier" evidence="11">
    <location>
        <begin position="1678"/>
        <end position="1753"/>
    </location>
</feature>
<dbReference type="PROSITE" id="PS00606">
    <property type="entry name" value="KS3_1"/>
    <property type="match status" value="2"/>
</dbReference>
<gene>
    <name evidence="14" type="ORF">Sgleb_16830</name>
</gene>
<dbReference type="PANTHER" id="PTHR43775:SF51">
    <property type="entry name" value="INACTIVE PHENOLPHTHIOCEROL SYNTHESIS POLYKETIDE SYNTHASE TYPE I PKS1-RELATED"/>
    <property type="match status" value="1"/>
</dbReference>
<evidence type="ECO:0000256" key="4">
    <source>
        <dbReference type="ARBA" id="ARBA00022553"/>
    </source>
</evidence>
<dbReference type="InterPro" id="IPR016035">
    <property type="entry name" value="Acyl_Trfase/lysoPLipase"/>
</dbReference>
<evidence type="ECO:0000256" key="6">
    <source>
        <dbReference type="ARBA" id="ARBA00023194"/>
    </source>
</evidence>
<dbReference type="InterPro" id="IPR036291">
    <property type="entry name" value="NAD(P)-bd_dom_sf"/>
</dbReference>
<dbReference type="PROSITE" id="PS00012">
    <property type="entry name" value="PHOSPHOPANTETHEINE"/>
    <property type="match status" value="2"/>
</dbReference>
<dbReference type="SUPFAM" id="SSF55048">
    <property type="entry name" value="Probable ACP-binding domain of malonyl-CoA ACP transacylase"/>
    <property type="match status" value="2"/>
</dbReference>
<feature type="active site" description="Proton acceptor; for dehydratase activity" evidence="9">
    <location>
        <position position="2698"/>
    </location>
</feature>
<feature type="domain" description="PKS/mFAS DH" evidence="13">
    <location>
        <begin position="2666"/>
        <end position="2948"/>
    </location>
</feature>
<dbReference type="GO" id="GO:0006633">
    <property type="term" value="P:fatty acid biosynthetic process"/>
    <property type="evidence" value="ECO:0007669"/>
    <property type="project" value="InterPro"/>
</dbReference>
<dbReference type="Pfam" id="PF00698">
    <property type="entry name" value="Acyl_transf_1"/>
    <property type="match status" value="2"/>
</dbReference>
<dbReference type="PANTHER" id="PTHR43775">
    <property type="entry name" value="FATTY ACID SYNTHASE"/>
    <property type="match status" value="1"/>
</dbReference>
<keyword evidence="5" id="KW-0808">Transferase</keyword>
<dbReference type="InterPro" id="IPR001227">
    <property type="entry name" value="Ac_transferase_dom_sf"/>
</dbReference>
<dbReference type="InterPro" id="IPR009081">
    <property type="entry name" value="PP-bd_ACP"/>
</dbReference>
<feature type="region of interest" description="C-terminal hotdog fold" evidence="9">
    <location>
        <begin position="2807"/>
        <end position="2948"/>
    </location>
</feature>
<dbReference type="Gene3D" id="3.30.70.3290">
    <property type="match status" value="2"/>
</dbReference>
<dbReference type="Pfam" id="PF16197">
    <property type="entry name" value="KAsynt_C_assoc"/>
    <property type="match status" value="2"/>
</dbReference>
<dbReference type="Proteomes" id="UP000430079">
    <property type="component" value="Unassembled WGS sequence"/>
</dbReference>
<dbReference type="SUPFAM" id="SSF52151">
    <property type="entry name" value="FabD/lysophospholipase-like"/>
    <property type="match status" value="2"/>
</dbReference>
<dbReference type="GO" id="GO:0033068">
    <property type="term" value="P:macrolide biosynthetic process"/>
    <property type="evidence" value="ECO:0007669"/>
    <property type="project" value="UniProtKB-ARBA"/>
</dbReference>
<dbReference type="PROSITE" id="PS52004">
    <property type="entry name" value="KS3_2"/>
    <property type="match status" value="2"/>
</dbReference>
<dbReference type="SMART" id="SM00825">
    <property type="entry name" value="PKS_KS"/>
    <property type="match status" value="2"/>
</dbReference>
<feature type="compositionally biased region" description="Pro residues" evidence="10">
    <location>
        <begin position="2788"/>
        <end position="2806"/>
    </location>
</feature>
<dbReference type="InterPro" id="IPR042104">
    <property type="entry name" value="PKS_dehydratase_sf"/>
</dbReference>
<dbReference type="Gene3D" id="3.10.129.110">
    <property type="entry name" value="Polyketide synthase dehydratase"/>
    <property type="match status" value="2"/>
</dbReference>
<dbReference type="InterPro" id="IPR006162">
    <property type="entry name" value="Ppantetheine_attach_site"/>
</dbReference>
<dbReference type="InterPro" id="IPR013968">
    <property type="entry name" value="PKS_KR"/>
</dbReference>
<feature type="region of interest" description="N-terminal hotdog fold" evidence="9">
    <location>
        <begin position="2666"/>
        <end position="2792"/>
    </location>
</feature>
<dbReference type="InterPro" id="IPR015083">
    <property type="entry name" value="NorB/c/GfsB-D-like_docking"/>
</dbReference>
<evidence type="ECO:0000256" key="10">
    <source>
        <dbReference type="SAM" id="MobiDB-lite"/>
    </source>
</evidence>
<keyword evidence="15" id="KW-1185">Reference proteome</keyword>
<dbReference type="CDD" id="cd00833">
    <property type="entry name" value="PKS"/>
    <property type="match status" value="2"/>
</dbReference>
<dbReference type="Gene3D" id="3.40.50.720">
    <property type="entry name" value="NAD(P)-binding Rossmann-like Domain"/>
    <property type="match status" value="2"/>
</dbReference>
<keyword evidence="7" id="KW-0511">Multifunctional enzyme</keyword>
<comment type="pathway">
    <text evidence="2">Antibiotic biosynthesis.</text>
</comment>
<dbReference type="SMART" id="SM00822">
    <property type="entry name" value="PKS_KR"/>
    <property type="match status" value="2"/>
</dbReference>
<dbReference type="InterPro" id="IPR014030">
    <property type="entry name" value="Ketoacyl_synth_N"/>
</dbReference>
<dbReference type="Gene3D" id="1.10.1200.10">
    <property type="entry name" value="ACP-like"/>
    <property type="match status" value="2"/>
</dbReference>
<dbReference type="Pfam" id="PF08659">
    <property type="entry name" value="KR"/>
    <property type="match status" value="2"/>
</dbReference>
<dbReference type="SMART" id="SM00823">
    <property type="entry name" value="PKS_PP"/>
    <property type="match status" value="2"/>
</dbReference>
<feature type="domain" description="Ketosynthase family 3 (KS3)" evidence="12">
    <location>
        <begin position="33"/>
        <end position="460"/>
    </location>
</feature>
<dbReference type="InterPro" id="IPR049551">
    <property type="entry name" value="PKS_DH_C"/>
</dbReference>
<feature type="active site" description="Proton donor; for dehydratase activity" evidence="9">
    <location>
        <position position="2866"/>
    </location>
</feature>
<organism evidence="14 15">
    <name type="scientific">Streptomyces glebosus</name>
    <dbReference type="NCBI Taxonomy" id="249580"/>
    <lineage>
        <taxon>Bacteria</taxon>
        <taxon>Bacillati</taxon>
        <taxon>Actinomycetota</taxon>
        <taxon>Actinomycetes</taxon>
        <taxon>Kitasatosporales</taxon>
        <taxon>Streptomycetaceae</taxon>
        <taxon>Streptomyces</taxon>
    </lineage>
</organism>
<feature type="region of interest" description="Disordered" evidence="10">
    <location>
        <begin position="2756"/>
        <end position="2807"/>
    </location>
</feature>
<dbReference type="Pfam" id="PF14765">
    <property type="entry name" value="PS-DH"/>
    <property type="match status" value="2"/>
</dbReference>
<dbReference type="FunFam" id="3.40.366.10:FF:000002">
    <property type="entry name" value="Probable polyketide synthase 2"/>
    <property type="match status" value="2"/>
</dbReference>
<dbReference type="InterPro" id="IPR014031">
    <property type="entry name" value="Ketoacyl_synth_C"/>
</dbReference>
<dbReference type="InterPro" id="IPR020841">
    <property type="entry name" value="PKS_Beta-ketoAc_synthase_dom"/>
</dbReference>
<dbReference type="Pfam" id="PF02801">
    <property type="entry name" value="Ketoacyl-synt_C"/>
    <property type="match status" value="2"/>
</dbReference>
<evidence type="ECO:0000313" key="14">
    <source>
        <dbReference type="EMBL" id="GFE13636.1"/>
    </source>
</evidence>
<dbReference type="InterPro" id="IPR050091">
    <property type="entry name" value="PKS_NRPS_Biosynth_Enz"/>
</dbReference>
<keyword evidence="6" id="KW-0045">Antibiotic biosynthesis</keyword>
<keyword evidence="4" id="KW-0597">Phosphoprotein</keyword>
<dbReference type="InterPro" id="IPR055123">
    <property type="entry name" value="SpnB-like_Rossmann"/>
</dbReference>
<dbReference type="SMART" id="SM00827">
    <property type="entry name" value="PKS_AT"/>
    <property type="match status" value="2"/>
</dbReference>
<dbReference type="Pfam" id="PF08990">
    <property type="entry name" value="Docking"/>
    <property type="match status" value="1"/>
</dbReference>
<feature type="domain" description="Carrier" evidence="11">
    <location>
        <begin position="3412"/>
        <end position="3487"/>
    </location>
</feature>
<dbReference type="SUPFAM" id="SSF47336">
    <property type="entry name" value="ACP-like"/>
    <property type="match status" value="2"/>
</dbReference>
<dbReference type="SUPFAM" id="SSF53901">
    <property type="entry name" value="Thiolase-like"/>
    <property type="match status" value="2"/>
</dbReference>
<dbReference type="Gene3D" id="3.40.47.10">
    <property type="match status" value="2"/>
</dbReference>
<dbReference type="InterPro" id="IPR014043">
    <property type="entry name" value="Acyl_transferase_dom"/>
</dbReference>
<dbReference type="Gene3D" id="3.40.366.10">
    <property type="entry name" value="Malonyl-Coenzyme A Acyl Carrier Protein, domain 2"/>
    <property type="match status" value="2"/>
</dbReference>
<dbReference type="InterPro" id="IPR057326">
    <property type="entry name" value="KR_dom"/>
</dbReference>
<feature type="domain" description="PKS/mFAS DH" evidence="13">
    <location>
        <begin position="934"/>
        <end position="1210"/>
    </location>
</feature>
<dbReference type="InterPro" id="IPR018201">
    <property type="entry name" value="Ketoacyl_synth_AS"/>
</dbReference>
<dbReference type="PROSITE" id="PS52019">
    <property type="entry name" value="PKS_MFAS_DH"/>
    <property type="match status" value="2"/>
</dbReference>
<dbReference type="SUPFAM" id="SSF51735">
    <property type="entry name" value="NAD(P)-binding Rossmann-fold domains"/>
    <property type="match status" value="4"/>
</dbReference>
<dbReference type="FunFam" id="3.40.47.10:FF:000019">
    <property type="entry name" value="Polyketide synthase type I"/>
    <property type="match status" value="2"/>
</dbReference>
<dbReference type="Pfam" id="PF21089">
    <property type="entry name" value="PKS_DH_N"/>
    <property type="match status" value="2"/>
</dbReference>
<keyword evidence="8" id="KW-0012">Acyltransferase</keyword>
<keyword evidence="3" id="KW-0596">Phosphopantetheine</keyword>
<dbReference type="InterPro" id="IPR016039">
    <property type="entry name" value="Thiolase-like"/>
</dbReference>
<evidence type="ECO:0000256" key="3">
    <source>
        <dbReference type="ARBA" id="ARBA00022450"/>
    </source>
</evidence>
<proteinExistence type="predicted"/>
<dbReference type="InterPro" id="IPR049552">
    <property type="entry name" value="PKS_DH_N"/>
</dbReference>
<dbReference type="PROSITE" id="PS50075">
    <property type="entry name" value="CARRIER"/>
    <property type="match status" value="2"/>
</dbReference>
<dbReference type="GO" id="GO:0031177">
    <property type="term" value="F:phosphopantetheine binding"/>
    <property type="evidence" value="ECO:0007669"/>
    <property type="project" value="InterPro"/>
</dbReference>
<feature type="domain" description="Ketosynthase family 3 (KS3)" evidence="12">
    <location>
        <begin position="1773"/>
        <end position="2199"/>
    </location>
</feature>
<dbReference type="GO" id="GO:0004315">
    <property type="term" value="F:3-oxoacyl-[acyl-carrier-protein] synthase activity"/>
    <property type="evidence" value="ECO:0007669"/>
    <property type="project" value="InterPro"/>
</dbReference>
<accession>A0A640SU66</accession>
<dbReference type="InterPro" id="IPR020807">
    <property type="entry name" value="PKS_DH"/>
</dbReference>
<evidence type="ECO:0000256" key="7">
    <source>
        <dbReference type="ARBA" id="ARBA00023268"/>
    </source>
</evidence>
<dbReference type="SMART" id="SM00826">
    <property type="entry name" value="PKS_DH"/>
    <property type="match status" value="2"/>
</dbReference>
<sequence length="3563" mass="370443">MTNEQKLTDYLKWVTTELHRTRQRLDEAESAEREPIAIVAMACRYPGGVRSPEDLWHLVDTGADTVGGFPANRGWDLDGLYEPTADTPGTSYVRDGSFLYDADRFDAGFFGINPREALAMDPQQRLLLEVSWEALERSGIDPGSLRGSRTGVFAGVFYNDYVARVARKPADLEGYLGSGNTTSVASGRISYCLGLEGPAISVDTACSSSLVAMHLAAQALRQGECDLALAGGATVMATPAEFVEFSRQRGLSPDGRCRSFADGADGTGWGEGAGMLLLERLSDARRNGHPVLALVRGSAVNQDGASNGLTAPNGPSQERVIRQALAGAGLGPADVDVVDGHGTGTTLGDPIEAQALLATYGRDRDPDRPLWLGSVKSNIGHTQAAAGVASVIKMVQAMRHRVLPATLHVDRPSDHVDWDAGAVSLLTGARPWPEPDGRPRHAGVSSFGMSGTNAHVILEEVAQEEPEPGTGSAPDDGAVGWVLSARTPAELREQATRLDARVSTSPALRAADVGHALVTTRTLFEHRAVVVAEGRDGLLEGVRALAAGRPAPGLVEGVASPRGKPVFVFPGQGSQWAGMARELLDSSEVFDRRMRECADALAPYTDWSLLDVLREAPGAPDLERVDVVQPALFAVMVSLAELWQSAGIEPAAVIGHSQGEIAAACVAGALSLPDAAKVVALRSQVLGALAGTGGMVSLPLSAEPAGKLIARWAGRLHVAAVNGPGATIVAGEASALDELLAQCGSDGIRARRIPVDYASHTPHVEAIRERLAEAVGTLTPQASRIPFHSTLTGELMSDTTGLDADYWYRNLRNTVQFEPAVRALAARGCTTFIEVSPHPVLVVAVQETLEGAGAQEGIAVGTLRRGHGGASRFLTAMAELHVQGAAVDRPAAFTSAAARPVDLPTYPFRGERFWLEDSGAPTDAIGLGQAATAHPLLGAAVELADGGGLVLTGRLARHTHPWLADHAVAGTVLFPGTGFVELALQAGRHAGCERITDLTLQSPLEIPEDGAVAMQVVVGVPGADGTRTVSVHARPDGGKRQDPAWTCHATGSLTPGTAADPVVSSEVWPPAGAEPVELGHSYELLADRGLSYGPAFQGLRAAWRRDGELFAEVALEDTADVTGFGIHPALFDAALHLPALEALSGDTDEVQLPFAWSGVTLHRAASTALRVRVAPVGDGALAVTVAAATGVPVATVETLHTRALPAAGLRDVSRSLLSVDWIPVPGAVAAADCPVLLDGGDAVRALEQDRAPGVVAVRLGDGEHSDAGGAARTAVGEAVELLRWWLAEPRFTDSRLVVVTQGAVTVRGEPVADLVGAALGGLVRGAQSEHPDRFGLVDVDVDTGAGPSGAGDVSRAVAAALNCEEPQAAVRDGEVFVPRATRRVARTDSEALGTGIDGGTVLVTGGTGGVGSLVARHLVAAHGVRRLLLVSRRGAEAEGVDELVGELTEQGAVVTVERCDAADREALAALLASIPAAFPLRAVVHAAGITEDAVLQTVTDEQVTGVLRPKTDAAWNLHELTAGLGLSDFILFSSAAGVFGSAGQAPYAAANAFLDALALHRRDLGLPAVSLAWGLWDLDSAMTEHLGNRGRARLTRGGLVPMTTDEGLALFDACLSTGEPVLVPARLDIPAVRELAGQGLLPPLVRGLLPAVAQNASTTGTSPWGAQIVAAPTAQREQVLTGLVRGQAAAVLGYASADGVDADRALKDLGFDSLTAVELRNRLRATTGLNLPATLVFDHPTVTAIAAYLLPELLGDRPGRAGAPPAPAPADAGEPVAIVGMACRYPGGVSSPEDLWRLVEDGVDAIGEFPADRGWDLDRLYDPDPGQAGSVYTRHGGFLYDADHFDPDFFGMSPREALATDPQQRLLLEATWEAIERAGIDPTTLRGSGTGVFAGVMYDDYATRIRPVPPEYEGFLGTGSAGSIASGRVAYTFGFEGPAVTVDTACSSSLVSLHLAAQALRSGECSLAVAGGVTVMATPAVFVEFSRQRGLSPDGRCKSFGDDADGAAWSEGVGMVVLERLSDARRNGHRVLAVVRGSAVNSDGASNGLTAPNGPSQQRVIQQALASASLSTADIDAVEAHGTGTTLGDPIEAQALLATYGSDRPADRPLWLGSVKSNIGHTQAAAGVAGVIKMVEAMRHGTLPRTLHVRQPTSRVDWSSGAVSLLTEPVVWPESERPRRVAVSSFGISGTNAHLILEEASAEPPPAEHPLAPQVVPWVLSARTEQALRAGAVRLRERIASGPGQAPLDIAVTLAGARTAFEHRAAITAAEPERFSEALAALADGQPAAGLVREQAVTGGRTAVLFTGQGSQRPGMGRELAERFPVFADALDEVLAGFDACGRAGLRDALWEKEGGRLDRTEFTQPGLFAVEVGLFRLFESWGVVPDYVGGHSVGEITAAHVAGVLSLTDACTLVAARGRLMQALPETGAMLAVQAPERDVLPLLAGQEGRIGVAAVNGPASLVVSGHHEAVTELEKTLTGQGRRTHRLRTSHAFHSPLMDPMLDEFRTVVEQLSFQEPLLPMVSNVTGALAGDEELRTPGYWVHHIRQPVRFADSVTTLHGQGVRTFLELGPDAVLTAMVRETLVEETAAVAVPALRRDRSETESVTHALAHTHTAGVPVDWTAFFGDRPPLADLPTYPFQRERYWLDARAPEAGPGPGQSRTSHPILGAAVTLADGQGIVLTGGLSLRGQPWLSDHTVWGTVLLPGAALAEFALEAGRHAHCPHLAELTLESPLVVPREGTVALQVVVGAPGEDGTRSLTIHSRPDSEDSTEEAWSRHAHGTLAPAPAPAPLPAQDPAPWPPSGADPLPVADLYPRLADRGIAYGPAFRGLSAAWRIGEELYADITLPDTADVSGFGLHPALLDAALHVLALGVGGTSDAPDGVVLPFSWSGVTLHAPAAGTRALRVRLTPSGTAGAALGIADADGLPVATVGALALRPVTRDQLRVAGADVSHSLLGVTWHPAVPHAEPPAPEDRVVVDSLEAAAALVSVPPDVVVRLGGRGSGEGTGRDACLAAQEAADLARRWIDDGRFAGSRLVFLTRRAVSVGGEAVDDVAAASVWGLLRSVQLECPGRFALIDVDVDDDALLAPALGCGEAQAAVRGGKVFVPRLTRATASDRGTGTGFDGDGTVLVTGATGGIGPDVARHLVAAHGVRRLLLASRRGPDAPGVGELAGELRAAGADVTVVACDCSDREALARMLDAVPAGFPLRAVVHAAGVVDDGLIESLTPDRFDRVFRPKADAAWHLHHLTAGLDLSAFVLFSSAAGTFGSPGQANYAAANAYLDGLASHRHGLGLPALSLAWGLWDAGEGIAARLGSESRARLARGGLAPMSVGEALALFDAALALGEPVAVPARTDVPALRAQAERGALPPIAQSLLPAVPATAGDGASAAARLTRQLAALPEQEQRELLLERILTTVAAVLGHPSHELLDPGRPFQELGFDSLTAVELRNRLGAETGLGLPATLVFDRPTPGALGDYLWTRLVADSGADADEARLRTALTAIPYARFRDAGLVDVLLQLAGSAAEVQSPADPGDTGAVDSMDADTLIDLVLGESDNTN</sequence>
<dbReference type="Pfam" id="PF00550">
    <property type="entry name" value="PP-binding"/>
    <property type="match status" value="2"/>
</dbReference>
<comment type="caution">
    <text evidence="14">The sequence shown here is derived from an EMBL/GenBank/DDBJ whole genome shotgun (WGS) entry which is preliminary data.</text>
</comment>
<evidence type="ECO:0000256" key="1">
    <source>
        <dbReference type="ARBA" id="ARBA00001957"/>
    </source>
</evidence>
<evidence type="ECO:0000313" key="15">
    <source>
        <dbReference type="Proteomes" id="UP000430079"/>
    </source>
</evidence>
<dbReference type="FunFam" id="1.10.1200.10:FF:000007">
    <property type="entry name" value="Probable polyketide synthase pks17"/>
    <property type="match status" value="2"/>
</dbReference>
<dbReference type="GO" id="GO:0004312">
    <property type="term" value="F:fatty acid synthase activity"/>
    <property type="evidence" value="ECO:0007669"/>
    <property type="project" value="TreeGrafter"/>
</dbReference>
<feature type="region of interest" description="C-terminal hotdog fold" evidence="9">
    <location>
        <begin position="1073"/>
        <end position="1210"/>
    </location>
</feature>
<dbReference type="InterPro" id="IPR020806">
    <property type="entry name" value="PKS_PP-bd"/>
</dbReference>
<evidence type="ECO:0000259" key="13">
    <source>
        <dbReference type="PROSITE" id="PS52019"/>
    </source>
</evidence>
<dbReference type="Pfam" id="PF22953">
    <property type="entry name" value="SpnB_Rossmann"/>
    <property type="match status" value="2"/>
</dbReference>
<name>A0A640SU66_9ACTN</name>
<feature type="region of interest" description="N-terminal hotdog fold" evidence="9">
    <location>
        <begin position="934"/>
        <end position="1060"/>
    </location>
</feature>
<evidence type="ECO:0000256" key="5">
    <source>
        <dbReference type="ARBA" id="ARBA00022679"/>
    </source>
</evidence>
<comment type="cofactor">
    <cofactor evidence="1">
        <name>pantetheine 4'-phosphate</name>
        <dbReference type="ChEBI" id="CHEBI:47942"/>
    </cofactor>
</comment>